<name>A0ABU1XHW0_9NOCA</name>
<keyword evidence="4" id="KW-1185">Reference proteome</keyword>
<accession>A0ABU1XHW0</accession>
<feature type="compositionally biased region" description="Basic and acidic residues" evidence="1">
    <location>
        <begin position="57"/>
        <end position="68"/>
    </location>
</feature>
<evidence type="ECO:0008006" key="5">
    <source>
        <dbReference type="Google" id="ProtNLM"/>
    </source>
</evidence>
<gene>
    <name evidence="3" type="ORF">J2W56_003316</name>
</gene>
<feature type="compositionally biased region" description="Pro residues" evidence="1">
    <location>
        <begin position="95"/>
        <end position="105"/>
    </location>
</feature>
<evidence type="ECO:0000313" key="3">
    <source>
        <dbReference type="EMBL" id="MDR7169572.1"/>
    </source>
</evidence>
<dbReference type="RefSeq" id="WP_157104507.1">
    <property type="nucleotide sequence ID" value="NZ_JAVDWW010000005.1"/>
</dbReference>
<keyword evidence="2" id="KW-1133">Transmembrane helix</keyword>
<evidence type="ECO:0000256" key="1">
    <source>
        <dbReference type="SAM" id="MobiDB-lite"/>
    </source>
</evidence>
<protein>
    <recommendedName>
        <fullName evidence="5">Secreted protein</fullName>
    </recommendedName>
</protein>
<organism evidence="3 4">
    <name type="scientific">Nocardia kruczakiae</name>
    <dbReference type="NCBI Taxonomy" id="261477"/>
    <lineage>
        <taxon>Bacteria</taxon>
        <taxon>Bacillati</taxon>
        <taxon>Actinomycetota</taxon>
        <taxon>Actinomycetes</taxon>
        <taxon>Mycobacteriales</taxon>
        <taxon>Nocardiaceae</taxon>
        <taxon>Nocardia</taxon>
    </lineage>
</organism>
<keyword evidence="2" id="KW-0472">Membrane</keyword>
<feature type="region of interest" description="Disordered" evidence="1">
    <location>
        <begin position="56"/>
        <end position="105"/>
    </location>
</feature>
<feature type="transmembrane region" description="Helical" evidence="2">
    <location>
        <begin position="28"/>
        <end position="47"/>
    </location>
</feature>
<dbReference type="Proteomes" id="UP001251217">
    <property type="component" value="Unassembled WGS sequence"/>
</dbReference>
<reference evidence="3 4" key="1">
    <citation type="submission" date="2023-07" db="EMBL/GenBank/DDBJ databases">
        <title>Sorghum-associated microbial communities from plants grown in Nebraska, USA.</title>
        <authorList>
            <person name="Schachtman D."/>
        </authorList>
    </citation>
    <scope>NUCLEOTIDE SEQUENCE [LARGE SCALE GENOMIC DNA]</scope>
    <source>
        <strain evidence="3 4">4272</strain>
    </source>
</reference>
<evidence type="ECO:0000313" key="4">
    <source>
        <dbReference type="Proteomes" id="UP001251217"/>
    </source>
</evidence>
<keyword evidence="2" id="KW-0812">Transmembrane</keyword>
<evidence type="ECO:0000256" key="2">
    <source>
        <dbReference type="SAM" id="Phobius"/>
    </source>
</evidence>
<dbReference type="EMBL" id="JAVDWW010000005">
    <property type="protein sequence ID" value="MDR7169572.1"/>
    <property type="molecule type" value="Genomic_DNA"/>
</dbReference>
<proteinExistence type="predicted"/>
<sequence length="105" mass="10712">MMSTFFAQTALLAQNTTTNPTGPEFGKASPLGLVIILVLLAGTVLLIRSMNKHIKRLPADFSREHPEPDQAADEGTEPGVAGEGGDAADGDSGPSTPPPASGKAS</sequence>
<comment type="caution">
    <text evidence="3">The sequence shown here is derived from an EMBL/GenBank/DDBJ whole genome shotgun (WGS) entry which is preliminary data.</text>
</comment>